<organism evidence="2">
    <name type="scientific">Arundo donax</name>
    <name type="common">Giant reed</name>
    <name type="synonym">Donax arundinaceus</name>
    <dbReference type="NCBI Taxonomy" id="35708"/>
    <lineage>
        <taxon>Eukaryota</taxon>
        <taxon>Viridiplantae</taxon>
        <taxon>Streptophyta</taxon>
        <taxon>Embryophyta</taxon>
        <taxon>Tracheophyta</taxon>
        <taxon>Spermatophyta</taxon>
        <taxon>Magnoliopsida</taxon>
        <taxon>Liliopsida</taxon>
        <taxon>Poales</taxon>
        <taxon>Poaceae</taxon>
        <taxon>PACMAD clade</taxon>
        <taxon>Arundinoideae</taxon>
        <taxon>Arundineae</taxon>
        <taxon>Arundo</taxon>
    </lineage>
</organism>
<accession>A0A0A8Y644</accession>
<name>A0A0A8Y644_ARUDO</name>
<feature type="compositionally biased region" description="Basic and acidic residues" evidence="1">
    <location>
        <begin position="34"/>
        <end position="44"/>
    </location>
</feature>
<sequence>MMTSFCYLATGRRRRTLQGGAEGPPLPQCGLGGEAEHREGVGAT</sequence>
<reference evidence="2" key="1">
    <citation type="submission" date="2014-09" db="EMBL/GenBank/DDBJ databases">
        <authorList>
            <person name="Magalhaes I.L.F."/>
            <person name="Oliveira U."/>
            <person name="Santos F.R."/>
            <person name="Vidigal T.H.D.A."/>
            <person name="Brescovit A.D."/>
            <person name="Santos A.J."/>
        </authorList>
    </citation>
    <scope>NUCLEOTIDE SEQUENCE</scope>
    <source>
        <tissue evidence="2">Shoot tissue taken approximately 20 cm above the soil surface</tissue>
    </source>
</reference>
<reference evidence="2" key="2">
    <citation type="journal article" date="2015" name="Data Brief">
        <title>Shoot transcriptome of the giant reed, Arundo donax.</title>
        <authorList>
            <person name="Barrero R.A."/>
            <person name="Guerrero F.D."/>
            <person name="Moolhuijzen P."/>
            <person name="Goolsby J.A."/>
            <person name="Tidwell J."/>
            <person name="Bellgard S.E."/>
            <person name="Bellgard M.I."/>
        </authorList>
    </citation>
    <scope>NUCLEOTIDE SEQUENCE</scope>
    <source>
        <tissue evidence="2">Shoot tissue taken approximately 20 cm above the soil surface</tissue>
    </source>
</reference>
<feature type="region of interest" description="Disordered" evidence="1">
    <location>
        <begin position="17"/>
        <end position="44"/>
    </location>
</feature>
<proteinExistence type="predicted"/>
<protein>
    <submittedName>
        <fullName evidence="2">Uncharacterized protein</fullName>
    </submittedName>
</protein>
<evidence type="ECO:0000256" key="1">
    <source>
        <dbReference type="SAM" id="MobiDB-lite"/>
    </source>
</evidence>
<dbReference type="AlphaFoldDB" id="A0A0A8Y644"/>
<dbReference type="EMBL" id="GBRH01276359">
    <property type="protein sequence ID" value="JAD21536.1"/>
    <property type="molecule type" value="Transcribed_RNA"/>
</dbReference>
<evidence type="ECO:0000313" key="2">
    <source>
        <dbReference type="EMBL" id="JAD21536.1"/>
    </source>
</evidence>